<dbReference type="InterPro" id="IPR057601">
    <property type="entry name" value="Oar-like_b-barrel"/>
</dbReference>
<dbReference type="AlphaFoldDB" id="A0AAU7CXP2"/>
<dbReference type="Gene3D" id="2.60.40.1120">
    <property type="entry name" value="Carboxypeptidase-like, regulatory domain"/>
    <property type="match status" value="1"/>
</dbReference>
<sequence length="1174" mass="125910">MNFLTITTRPAVSDTPILDSRTLRTQCNAFVADFRNRFAIYLGIVLMLGAPTLSFGQATSGDLTGAVKDPSGFVIVKANVVITNEETGVAQTVETGASGDYHVSNLLPGKYDIAVTATGFKPYTLRGVGVELNKTSTSDITLAVGAGTTVVEVSAEAGAVLDTTSTNLTTTFSNTETSLLPTASIGGATGTGVQSGVLNLSLLSPGVASTGGLGLGVGPSIGGNRPRNNNFEIEGIDNNNKAVTGPLVYIGNDAVGNTTIITNQFSPDFGHSSGGQFNTTVVSGTNKVHGRVYEYFQNRNLNAASGIAGGKVPNPKYDNNRYGGQIGGPVRKDKLFFFANFERNTLGQNVSAYICVPTAAGIATLNNLAPSYGFSLNNLQQFTKYTPIANFAGGAQVTSVNDNACGTETSGPQYITVTDGGAASTQVPLGNYLINAGAPLLFDSLTTSVDYTISSTDSLRLRYIHDWESQTDSGATSGETLLPAFFTQEPFKWHLFALSEYHLFTPNLANEFRVGFNRYANTLTAGNFSYPGLDMFPYLQYGDMGQLTLGTDGNAPQFTIQNLYQVTDNVSYVKGKHTFKIGFDGRKYISPQGFTQRARGDYEYNTLDVFLHDLSPDSFGERSSGSHTYYGDQTALYGYGNDTWRVTPTVTINAGLRYEFTSVPTGERAQALNILASVPGLVSFHAPQPTYTALAPRFGINWAPDEKTSVRAGFGIAYDVLFDNLGTLTFPPQYAVTEDVGTAAFPAGPDFLKNGGLPPGKGSGTTEFCLAGTGPGTGVPCSPDIATQRQQTSAFLPDQILPYAETYTLTIQRTLGTSYTAEIGYIGTRGIHLPTQDQINIQPRVTPDNQLFTIAGSTVLESAGSAATTLAAIQKLSNIVPAWHFPSDGLGGFTSKITSYQPYSQSNYNALVANITRRFEKGLQMNLSYTWSKTMDDATAEVFSTVLTPRRQQNSQCISCDYSRSALDRTHRLSLEVLYDVPIYKHSNSFLLKNLVGNWVIAPIYTYESPEYATVLSGVNSNLNGDTGAAIDRAIVNPNGVKGTGSGVTAVTNAAGDTIGYTAINPNAYYIQAGLGTSPTAERNTLPIRPIDNLDVALYKRLTVREHYSLEVGIQGFNVLNHPQYQPGTVDNVNNPSYTSSFNFQTVTNAFFNRPEKEFLNNARTMQLSGKIIF</sequence>
<keyword evidence="8" id="KW-0675">Receptor</keyword>
<protein>
    <submittedName>
        <fullName evidence="8">TonB-dependent receptor</fullName>
    </submittedName>
</protein>
<evidence type="ECO:0000313" key="8">
    <source>
        <dbReference type="EMBL" id="XBH09759.1"/>
    </source>
</evidence>
<feature type="domain" description="TonB-dependent transporter Oar-like beta-barrel" evidence="7">
    <location>
        <begin position="283"/>
        <end position="1150"/>
    </location>
</feature>
<dbReference type="RefSeq" id="WP_348267267.1">
    <property type="nucleotide sequence ID" value="NZ_CP121194.1"/>
</dbReference>
<keyword evidence="6" id="KW-0998">Cell outer membrane</keyword>
<evidence type="ECO:0000256" key="6">
    <source>
        <dbReference type="ARBA" id="ARBA00023237"/>
    </source>
</evidence>
<evidence type="ECO:0000256" key="1">
    <source>
        <dbReference type="ARBA" id="ARBA00004571"/>
    </source>
</evidence>
<proteinExistence type="predicted"/>
<evidence type="ECO:0000259" key="7">
    <source>
        <dbReference type="Pfam" id="PF25183"/>
    </source>
</evidence>
<dbReference type="SUPFAM" id="SSF49452">
    <property type="entry name" value="Starch-binding domain-like"/>
    <property type="match status" value="1"/>
</dbReference>
<accession>A0AAU7CXP2</accession>
<dbReference type="GO" id="GO:0009279">
    <property type="term" value="C:cell outer membrane"/>
    <property type="evidence" value="ECO:0007669"/>
    <property type="project" value="UniProtKB-SubCell"/>
</dbReference>
<name>A0AAU7CXP2_9BACT</name>
<dbReference type="InterPro" id="IPR039426">
    <property type="entry name" value="TonB-dep_rcpt-like"/>
</dbReference>
<keyword evidence="4" id="KW-0812">Transmembrane</keyword>
<dbReference type="GO" id="GO:0044718">
    <property type="term" value="P:siderophore transmembrane transport"/>
    <property type="evidence" value="ECO:0007669"/>
    <property type="project" value="TreeGrafter"/>
</dbReference>
<dbReference type="Gene3D" id="2.40.170.20">
    <property type="entry name" value="TonB-dependent receptor, beta-barrel domain"/>
    <property type="match status" value="1"/>
</dbReference>
<gene>
    <name evidence="8" type="ORF">P4G45_14890</name>
</gene>
<evidence type="ECO:0000256" key="4">
    <source>
        <dbReference type="ARBA" id="ARBA00022692"/>
    </source>
</evidence>
<dbReference type="PANTHER" id="PTHR30069">
    <property type="entry name" value="TONB-DEPENDENT OUTER MEMBRANE RECEPTOR"/>
    <property type="match status" value="1"/>
</dbReference>
<keyword evidence="3" id="KW-1134">Transmembrane beta strand</keyword>
<keyword evidence="5" id="KW-0472">Membrane</keyword>
<dbReference type="SUPFAM" id="SSF56935">
    <property type="entry name" value="Porins"/>
    <property type="match status" value="1"/>
</dbReference>
<dbReference type="GO" id="GO:0015344">
    <property type="term" value="F:siderophore uptake transmembrane transporter activity"/>
    <property type="evidence" value="ECO:0007669"/>
    <property type="project" value="TreeGrafter"/>
</dbReference>
<evidence type="ECO:0000256" key="2">
    <source>
        <dbReference type="ARBA" id="ARBA00022448"/>
    </source>
</evidence>
<evidence type="ECO:0000256" key="3">
    <source>
        <dbReference type="ARBA" id="ARBA00022452"/>
    </source>
</evidence>
<evidence type="ECO:0000256" key="5">
    <source>
        <dbReference type="ARBA" id="ARBA00023136"/>
    </source>
</evidence>
<reference evidence="8" key="1">
    <citation type="submission" date="2023-03" db="EMBL/GenBank/DDBJ databases">
        <title>Edaphobacter sp.</title>
        <authorList>
            <person name="Huber K.J."/>
            <person name="Papendorf J."/>
            <person name="Pilke C."/>
            <person name="Bunk B."/>
            <person name="Sproeer C."/>
            <person name="Pester M."/>
        </authorList>
    </citation>
    <scope>NUCLEOTIDE SEQUENCE</scope>
    <source>
        <strain evidence="8">DSM 109919</strain>
    </source>
</reference>
<dbReference type="InterPro" id="IPR013784">
    <property type="entry name" value="Carb-bd-like_fold"/>
</dbReference>
<dbReference type="KEGG" id="epl:P4G45_14890"/>
<dbReference type="PANTHER" id="PTHR30069:SF46">
    <property type="entry name" value="OAR PROTEIN"/>
    <property type="match status" value="1"/>
</dbReference>
<dbReference type="Pfam" id="PF13620">
    <property type="entry name" value="CarboxypepD_reg"/>
    <property type="match status" value="1"/>
</dbReference>
<dbReference type="GO" id="GO:0030246">
    <property type="term" value="F:carbohydrate binding"/>
    <property type="evidence" value="ECO:0007669"/>
    <property type="project" value="InterPro"/>
</dbReference>
<dbReference type="InterPro" id="IPR036942">
    <property type="entry name" value="Beta-barrel_TonB_sf"/>
</dbReference>
<keyword evidence="2" id="KW-0813">Transport</keyword>
<dbReference type="Pfam" id="PF25183">
    <property type="entry name" value="OMP_b-brl_4"/>
    <property type="match status" value="1"/>
</dbReference>
<organism evidence="8">
    <name type="scientific">Edaphobacter paludis</name>
    <dbReference type="NCBI Taxonomy" id="3035702"/>
    <lineage>
        <taxon>Bacteria</taxon>
        <taxon>Pseudomonadati</taxon>
        <taxon>Acidobacteriota</taxon>
        <taxon>Terriglobia</taxon>
        <taxon>Terriglobales</taxon>
        <taxon>Acidobacteriaceae</taxon>
        <taxon>Edaphobacter</taxon>
    </lineage>
</organism>
<comment type="subcellular location">
    <subcellularLocation>
        <location evidence="1">Cell outer membrane</location>
        <topology evidence="1">Multi-pass membrane protein</topology>
    </subcellularLocation>
</comment>
<dbReference type="EMBL" id="CP121194">
    <property type="protein sequence ID" value="XBH09759.1"/>
    <property type="molecule type" value="Genomic_DNA"/>
</dbReference>